<protein>
    <submittedName>
        <fullName evidence="2">Amidohydrolase family protein</fullName>
    </submittedName>
</protein>
<name>A0ABN3A4D0_9ACTN</name>
<proteinExistence type="predicted"/>
<evidence type="ECO:0000259" key="1">
    <source>
        <dbReference type="Pfam" id="PF01979"/>
    </source>
</evidence>
<dbReference type="InterPro" id="IPR011059">
    <property type="entry name" value="Metal-dep_hydrolase_composite"/>
</dbReference>
<dbReference type="PANTHER" id="PTHR43135:SF3">
    <property type="entry name" value="ALPHA-D-RIBOSE 1-METHYLPHOSPHONATE 5-TRIPHOSPHATE DIPHOSPHATASE"/>
    <property type="match status" value="1"/>
</dbReference>
<dbReference type="Gene3D" id="2.30.40.10">
    <property type="entry name" value="Urease, subunit C, domain 1"/>
    <property type="match status" value="1"/>
</dbReference>
<keyword evidence="3" id="KW-1185">Reference proteome</keyword>
<accession>A0ABN3A4D0</accession>
<dbReference type="InterPro" id="IPR032466">
    <property type="entry name" value="Metal_Hydrolase"/>
</dbReference>
<sequence length="413" mass="41919">MHAIRASRAFDGELFRAGGATVLVEDGLVVGVEPADHPLPEGCPVTTYEGTLLPGLVDAHTHLVADSRMGALDRIAGYSEEEIDAVVTEALHDQLAAGVTTVRDLGDRGFCVVRRRDRQAAGGAGEPTIAASGPPLTSVGGHCHFMGGEVAGPEQIERAVAERVEHGVDVVKVMASGGVNTPGSDVLLSQFTTAELGLVVERAHAAGLPVTAHAHATIAVEQALAAGVDGIEHCSCTTAEGMGRVSEETLATLAASGTVVCPTLGTDPRVLDHPPPAIAAVIARMGTTPQGFVRDRAEFVARLHRAGVRIISGVDSGLNPGKRHGLLGLAVSELVTAGLGTAEAVTTATAGAADGIGLGSRKGRLAPGYDADLLVVDGDLESDVTALVRPVAVVLRGEPIAPVAGPPSARLPG</sequence>
<dbReference type="InterPro" id="IPR006680">
    <property type="entry name" value="Amidohydro-rel"/>
</dbReference>
<evidence type="ECO:0000313" key="2">
    <source>
        <dbReference type="EMBL" id="GAA2153758.1"/>
    </source>
</evidence>
<reference evidence="2 3" key="1">
    <citation type="journal article" date="2019" name="Int. J. Syst. Evol. Microbiol.">
        <title>The Global Catalogue of Microorganisms (GCM) 10K type strain sequencing project: providing services to taxonomists for standard genome sequencing and annotation.</title>
        <authorList>
            <consortium name="The Broad Institute Genomics Platform"/>
            <consortium name="The Broad Institute Genome Sequencing Center for Infectious Disease"/>
            <person name="Wu L."/>
            <person name="Ma J."/>
        </authorList>
    </citation>
    <scope>NUCLEOTIDE SEQUENCE [LARGE SCALE GENOMIC DNA]</scope>
    <source>
        <strain evidence="2 3">JCM 16022</strain>
    </source>
</reference>
<feature type="domain" description="Amidohydrolase-related" evidence="1">
    <location>
        <begin position="51"/>
        <end position="397"/>
    </location>
</feature>
<dbReference type="PANTHER" id="PTHR43135">
    <property type="entry name" value="ALPHA-D-RIBOSE 1-METHYLPHOSPHONATE 5-TRIPHOSPHATE DIPHOSPHATASE"/>
    <property type="match status" value="1"/>
</dbReference>
<dbReference type="Gene3D" id="3.20.20.140">
    <property type="entry name" value="Metal-dependent hydrolases"/>
    <property type="match status" value="1"/>
</dbReference>
<organism evidence="2 3">
    <name type="scientific">Nocardioides koreensis</name>
    <dbReference type="NCBI Taxonomy" id="433651"/>
    <lineage>
        <taxon>Bacteria</taxon>
        <taxon>Bacillati</taxon>
        <taxon>Actinomycetota</taxon>
        <taxon>Actinomycetes</taxon>
        <taxon>Propionibacteriales</taxon>
        <taxon>Nocardioidaceae</taxon>
        <taxon>Nocardioides</taxon>
    </lineage>
</organism>
<dbReference type="Pfam" id="PF01979">
    <property type="entry name" value="Amidohydro_1"/>
    <property type="match status" value="1"/>
</dbReference>
<dbReference type="RefSeq" id="WP_344156310.1">
    <property type="nucleotide sequence ID" value="NZ_BAAAQR010000014.1"/>
</dbReference>
<evidence type="ECO:0000313" key="3">
    <source>
        <dbReference type="Proteomes" id="UP001501771"/>
    </source>
</evidence>
<comment type="caution">
    <text evidence="2">The sequence shown here is derived from an EMBL/GenBank/DDBJ whole genome shotgun (WGS) entry which is preliminary data.</text>
</comment>
<dbReference type="InterPro" id="IPR051781">
    <property type="entry name" value="Metallo-dep_Hydrolase"/>
</dbReference>
<dbReference type="SUPFAM" id="SSF51338">
    <property type="entry name" value="Composite domain of metallo-dependent hydrolases"/>
    <property type="match status" value="1"/>
</dbReference>
<dbReference type="EMBL" id="BAAAQR010000014">
    <property type="protein sequence ID" value="GAA2153758.1"/>
    <property type="molecule type" value="Genomic_DNA"/>
</dbReference>
<dbReference type="SUPFAM" id="SSF51556">
    <property type="entry name" value="Metallo-dependent hydrolases"/>
    <property type="match status" value="1"/>
</dbReference>
<gene>
    <name evidence="2" type="ORF">GCM10009844_38640</name>
</gene>
<dbReference type="Proteomes" id="UP001501771">
    <property type="component" value="Unassembled WGS sequence"/>
</dbReference>